<dbReference type="SMART" id="SM00110">
    <property type="entry name" value="C1Q"/>
    <property type="match status" value="1"/>
</dbReference>
<evidence type="ECO:0000256" key="5">
    <source>
        <dbReference type="SAM" id="MobiDB-lite"/>
    </source>
</evidence>
<feature type="region of interest" description="Disordered" evidence="5">
    <location>
        <begin position="68"/>
        <end position="156"/>
    </location>
</feature>
<dbReference type="PROSITE" id="PS50871">
    <property type="entry name" value="C1Q"/>
    <property type="match status" value="1"/>
</dbReference>
<dbReference type="EMBL" id="JANPWB010000005">
    <property type="protein sequence ID" value="KAJ1189869.1"/>
    <property type="molecule type" value="Genomic_DNA"/>
</dbReference>
<evidence type="ECO:0000313" key="7">
    <source>
        <dbReference type="EMBL" id="KAJ1189869.1"/>
    </source>
</evidence>
<feature type="domain" description="C1q" evidence="6">
    <location>
        <begin position="137"/>
        <end position="276"/>
    </location>
</feature>
<dbReference type="Gene3D" id="2.60.120.40">
    <property type="match status" value="1"/>
</dbReference>
<organism evidence="7 8">
    <name type="scientific">Pleurodeles waltl</name>
    <name type="common">Iberian ribbed newt</name>
    <dbReference type="NCBI Taxonomy" id="8319"/>
    <lineage>
        <taxon>Eukaryota</taxon>
        <taxon>Metazoa</taxon>
        <taxon>Chordata</taxon>
        <taxon>Craniata</taxon>
        <taxon>Vertebrata</taxon>
        <taxon>Euteleostomi</taxon>
        <taxon>Amphibia</taxon>
        <taxon>Batrachia</taxon>
        <taxon>Caudata</taxon>
        <taxon>Salamandroidea</taxon>
        <taxon>Salamandridae</taxon>
        <taxon>Pleurodelinae</taxon>
        <taxon>Pleurodeles</taxon>
    </lineage>
</organism>
<comment type="caution">
    <text evidence="7">The sequence shown here is derived from an EMBL/GenBank/DDBJ whole genome shotgun (WGS) entry which is preliminary data.</text>
</comment>
<proteinExistence type="predicted"/>
<name>A0AAV7UN04_PLEWA</name>
<dbReference type="Proteomes" id="UP001066276">
    <property type="component" value="Chromosome 3_1"/>
</dbReference>
<gene>
    <name evidence="7" type="ORF">NDU88_006611</name>
</gene>
<dbReference type="InterPro" id="IPR008983">
    <property type="entry name" value="Tumour_necrosis_fac-like_dom"/>
</dbReference>
<dbReference type="InterPro" id="IPR001073">
    <property type="entry name" value="C1q_dom"/>
</dbReference>
<evidence type="ECO:0000256" key="3">
    <source>
        <dbReference type="ARBA" id="ARBA00022729"/>
    </source>
</evidence>
<dbReference type="InterPro" id="IPR050392">
    <property type="entry name" value="Collagen/C1q_domain"/>
</dbReference>
<reference evidence="7" key="1">
    <citation type="journal article" date="2022" name="bioRxiv">
        <title>Sequencing and chromosome-scale assembly of the giantPleurodeles waltlgenome.</title>
        <authorList>
            <person name="Brown T."/>
            <person name="Elewa A."/>
            <person name="Iarovenko S."/>
            <person name="Subramanian E."/>
            <person name="Araus A.J."/>
            <person name="Petzold A."/>
            <person name="Susuki M."/>
            <person name="Suzuki K.-i.T."/>
            <person name="Hayashi T."/>
            <person name="Toyoda A."/>
            <person name="Oliveira C."/>
            <person name="Osipova E."/>
            <person name="Leigh N.D."/>
            <person name="Simon A."/>
            <person name="Yun M.H."/>
        </authorList>
    </citation>
    <scope>NUCLEOTIDE SEQUENCE</scope>
    <source>
        <strain evidence="7">20211129_DDA</strain>
        <tissue evidence="7">Liver</tissue>
    </source>
</reference>
<dbReference type="GO" id="GO:0005581">
    <property type="term" value="C:collagen trimer"/>
    <property type="evidence" value="ECO:0007669"/>
    <property type="project" value="UniProtKB-KW"/>
</dbReference>
<dbReference type="PRINTS" id="PR00007">
    <property type="entry name" value="COMPLEMNTC1Q"/>
</dbReference>
<dbReference type="PANTHER" id="PTHR15427:SF27">
    <property type="entry name" value="COMPLEMENT C1Q TUMOR NECROSIS FACTOR-RELATED PROTEIN 5"/>
    <property type="match status" value="1"/>
</dbReference>
<keyword evidence="3" id="KW-0732">Signal</keyword>
<dbReference type="PANTHER" id="PTHR15427">
    <property type="entry name" value="EMILIN ELASTIN MICROFIBRIL INTERFACE-LOCATED PROTEIN ELASTIN MICROFIBRIL INTERFACER"/>
    <property type="match status" value="1"/>
</dbReference>
<evidence type="ECO:0000256" key="1">
    <source>
        <dbReference type="ARBA" id="ARBA00004613"/>
    </source>
</evidence>
<dbReference type="Pfam" id="PF00386">
    <property type="entry name" value="C1q"/>
    <property type="match status" value="1"/>
</dbReference>
<evidence type="ECO:0000259" key="6">
    <source>
        <dbReference type="PROSITE" id="PS50871"/>
    </source>
</evidence>
<sequence length="288" mass="30893">MERRCCRADIPIRSEETYGQKEMRGKQEPSRSQPAGIRMNLLTILLLVVLTPCSLPVEDNKISVPCSGQPGFPGIPGSHGSPGLPGRDGRDGRDAAPGLQGAKGDVGEPGMTGPRGDTGSSGGAGQKGDRGIPGSCPVNPRSAFSAKRTDTRSPPPADQAIIFDQVLINEQGHYDPKTGKFMCKVPGVYYFAVHATVYRSSLQFDLLKNGNAQASFFQFYGNWPKPSALSGGVLLRLEPEDEVWVQVGVGEYSGLYASVKTDSTFSGFLVYSDWPSSSVFSRMEGDLR</sequence>
<keyword evidence="8" id="KW-1185">Reference proteome</keyword>
<dbReference type="FunFam" id="2.60.120.40:FF:000001">
    <property type="entry name" value="Complement C1q B chain"/>
    <property type="match status" value="1"/>
</dbReference>
<accession>A0AAV7UN04</accession>
<feature type="compositionally biased region" description="Basic and acidic residues" evidence="5">
    <location>
        <begin position="11"/>
        <end position="29"/>
    </location>
</feature>
<comment type="subcellular location">
    <subcellularLocation>
        <location evidence="1">Secreted</location>
    </subcellularLocation>
</comment>
<keyword evidence="2" id="KW-0964">Secreted</keyword>
<evidence type="ECO:0000256" key="4">
    <source>
        <dbReference type="ARBA" id="ARBA00023119"/>
    </source>
</evidence>
<evidence type="ECO:0000256" key="2">
    <source>
        <dbReference type="ARBA" id="ARBA00022525"/>
    </source>
</evidence>
<dbReference type="SUPFAM" id="SSF49842">
    <property type="entry name" value="TNF-like"/>
    <property type="match status" value="1"/>
</dbReference>
<evidence type="ECO:0000313" key="8">
    <source>
        <dbReference type="Proteomes" id="UP001066276"/>
    </source>
</evidence>
<dbReference type="AlphaFoldDB" id="A0AAV7UN04"/>
<keyword evidence="4" id="KW-0176">Collagen</keyword>
<dbReference type="GO" id="GO:0005576">
    <property type="term" value="C:extracellular region"/>
    <property type="evidence" value="ECO:0007669"/>
    <property type="project" value="UniProtKB-SubCell"/>
</dbReference>
<feature type="region of interest" description="Disordered" evidence="5">
    <location>
        <begin position="11"/>
        <end position="34"/>
    </location>
</feature>
<protein>
    <recommendedName>
        <fullName evidence="6">C1q domain-containing protein</fullName>
    </recommendedName>
</protein>